<dbReference type="Proteomes" id="UP000663824">
    <property type="component" value="Unassembled WGS sequence"/>
</dbReference>
<gene>
    <name evidence="2" type="ORF">MBJ925_LOCUS23179</name>
    <name evidence="3" type="ORF">WKI299_LOCUS28345</name>
</gene>
<dbReference type="InterPro" id="IPR024083">
    <property type="entry name" value="Fumarase/histidase_N"/>
</dbReference>
<protein>
    <recommendedName>
        <fullName evidence="1">Fumarate lyase N-terminal domain-containing protein</fullName>
    </recommendedName>
</protein>
<comment type="caution">
    <text evidence="2">The sequence shown here is derived from an EMBL/GenBank/DDBJ whole genome shotgun (WGS) entry which is preliminary data.</text>
</comment>
<dbReference type="PANTHER" id="PTHR11444">
    <property type="entry name" value="ASPARTATEAMMONIA/ARGININOSUCCINATE/ADENYLOSUCCINATE LYASE"/>
    <property type="match status" value="1"/>
</dbReference>
<dbReference type="InterPro" id="IPR008948">
    <property type="entry name" value="L-Aspartase-like"/>
</dbReference>
<evidence type="ECO:0000313" key="3">
    <source>
        <dbReference type="EMBL" id="CAF2140808.1"/>
    </source>
</evidence>
<sequence>MMNNIIATSAATENEPGAFGQMPSLLFKAFGSSTQINMNVNEIIANSAAQILERTVGIKSVVHPNQHVNKSQSSDVMFSIAMHIAVAMQLNDNLFPALDNLHIAIKQCEESARIYEMARGLARVNIPETLGNEFSAYADQVSTGIRRLKTCAEFLFELPINDTPVGTLICTPQGVGKYLVES</sequence>
<dbReference type="EMBL" id="CAJNRE010011872">
    <property type="protein sequence ID" value="CAF2105302.1"/>
    <property type="molecule type" value="Genomic_DNA"/>
</dbReference>
<dbReference type="GO" id="GO:0006099">
    <property type="term" value="P:tricarboxylic acid cycle"/>
    <property type="evidence" value="ECO:0007669"/>
    <property type="project" value="TreeGrafter"/>
</dbReference>
<accession>A0A816TY50</accession>
<dbReference type="InterPro" id="IPR005677">
    <property type="entry name" value="Fum_hydII"/>
</dbReference>
<dbReference type="SUPFAM" id="SSF48557">
    <property type="entry name" value="L-aspartase-like"/>
    <property type="match status" value="1"/>
</dbReference>
<evidence type="ECO:0000259" key="1">
    <source>
        <dbReference type="Pfam" id="PF00206"/>
    </source>
</evidence>
<dbReference type="EMBL" id="CAJNRF010012393">
    <property type="protein sequence ID" value="CAF2140808.1"/>
    <property type="molecule type" value="Genomic_DNA"/>
</dbReference>
<evidence type="ECO:0000313" key="2">
    <source>
        <dbReference type="EMBL" id="CAF2105302.1"/>
    </source>
</evidence>
<dbReference type="GO" id="GO:0006106">
    <property type="term" value="P:fumarate metabolic process"/>
    <property type="evidence" value="ECO:0007669"/>
    <property type="project" value="InterPro"/>
</dbReference>
<dbReference type="InterPro" id="IPR022761">
    <property type="entry name" value="Fumarate_lyase_N"/>
</dbReference>
<dbReference type="Proteomes" id="UP000663856">
    <property type="component" value="Unassembled WGS sequence"/>
</dbReference>
<dbReference type="Pfam" id="PF00206">
    <property type="entry name" value="Lyase_1"/>
    <property type="match status" value="1"/>
</dbReference>
<dbReference type="Gene3D" id="1.20.200.10">
    <property type="entry name" value="Fumarase/aspartase (Central domain)"/>
    <property type="match status" value="1"/>
</dbReference>
<dbReference type="GO" id="GO:0005739">
    <property type="term" value="C:mitochondrion"/>
    <property type="evidence" value="ECO:0007669"/>
    <property type="project" value="TreeGrafter"/>
</dbReference>
<dbReference type="PANTHER" id="PTHR11444:SF1">
    <property type="entry name" value="FUMARATE HYDRATASE, MITOCHONDRIAL"/>
    <property type="match status" value="1"/>
</dbReference>
<dbReference type="Gene3D" id="1.10.275.10">
    <property type="entry name" value="Fumarase/aspartase (N-terminal domain)"/>
    <property type="match status" value="1"/>
</dbReference>
<name>A0A816TY50_9BILA</name>
<proteinExistence type="predicted"/>
<reference evidence="2" key="1">
    <citation type="submission" date="2021-02" db="EMBL/GenBank/DDBJ databases">
        <authorList>
            <person name="Nowell W R."/>
        </authorList>
    </citation>
    <scope>NUCLEOTIDE SEQUENCE</scope>
</reference>
<evidence type="ECO:0000313" key="4">
    <source>
        <dbReference type="Proteomes" id="UP000663824"/>
    </source>
</evidence>
<dbReference type="GO" id="GO:0004333">
    <property type="term" value="F:fumarate hydratase activity"/>
    <property type="evidence" value="ECO:0007669"/>
    <property type="project" value="InterPro"/>
</dbReference>
<dbReference type="AlphaFoldDB" id="A0A816TY50"/>
<dbReference type="GO" id="GO:0006108">
    <property type="term" value="P:malate metabolic process"/>
    <property type="evidence" value="ECO:0007669"/>
    <property type="project" value="TreeGrafter"/>
</dbReference>
<feature type="domain" description="Fumarate lyase N-terminal" evidence="1">
    <location>
        <begin position="31"/>
        <end position="181"/>
    </location>
</feature>
<organism evidence="2 4">
    <name type="scientific">Rotaria magnacalcarata</name>
    <dbReference type="NCBI Taxonomy" id="392030"/>
    <lineage>
        <taxon>Eukaryota</taxon>
        <taxon>Metazoa</taxon>
        <taxon>Spiralia</taxon>
        <taxon>Gnathifera</taxon>
        <taxon>Rotifera</taxon>
        <taxon>Eurotatoria</taxon>
        <taxon>Bdelloidea</taxon>
        <taxon>Philodinida</taxon>
        <taxon>Philodinidae</taxon>
        <taxon>Rotaria</taxon>
    </lineage>
</organism>